<dbReference type="EMBL" id="RPFW01000001">
    <property type="protein sequence ID" value="TVZ06846.1"/>
    <property type="molecule type" value="Genomic_DNA"/>
</dbReference>
<dbReference type="AlphaFoldDB" id="A0A6P2C913"/>
<feature type="compositionally biased region" description="Polar residues" evidence="1">
    <location>
        <begin position="84"/>
        <end position="93"/>
    </location>
</feature>
<comment type="caution">
    <text evidence="2">The sequence shown here is derived from an EMBL/GenBank/DDBJ whole genome shotgun (WGS) entry which is preliminary data.</text>
</comment>
<evidence type="ECO:0000256" key="1">
    <source>
        <dbReference type="SAM" id="MobiDB-lite"/>
    </source>
</evidence>
<reference evidence="2 3" key="1">
    <citation type="submission" date="2018-11" db="EMBL/GenBank/DDBJ databases">
        <title>Trebonia kvetii gen.nov., sp.nov., a novel acidophilic actinobacterium, and proposal of the new actinobacterial family Treboniaceae fam. nov.</title>
        <authorList>
            <person name="Rapoport D."/>
            <person name="Sagova-Mareckova M."/>
            <person name="Sedlacek I."/>
            <person name="Provaznik J."/>
            <person name="Kralova S."/>
            <person name="Pavlinic D."/>
            <person name="Benes V."/>
            <person name="Kopecky J."/>
        </authorList>
    </citation>
    <scope>NUCLEOTIDE SEQUENCE [LARGE SCALE GENOMIC DNA]</scope>
    <source>
        <strain evidence="2 3">15Tr583</strain>
    </source>
</reference>
<dbReference type="Proteomes" id="UP000460272">
    <property type="component" value="Unassembled WGS sequence"/>
</dbReference>
<sequence length="93" mass="9772">MGAERAEALEVLRDVWRGQAQGLDGLDDSGESHCRRMTDAGVGFEDYAAGDETDRAAAWRARLAREGKLSGTGSLADLVMGPANSGTSDGDSR</sequence>
<name>A0A6P2C913_9ACTN</name>
<dbReference type="OrthoDB" id="3634740at2"/>
<organism evidence="2 3">
    <name type="scientific">Trebonia kvetii</name>
    <dbReference type="NCBI Taxonomy" id="2480626"/>
    <lineage>
        <taxon>Bacteria</taxon>
        <taxon>Bacillati</taxon>
        <taxon>Actinomycetota</taxon>
        <taxon>Actinomycetes</taxon>
        <taxon>Streptosporangiales</taxon>
        <taxon>Treboniaceae</taxon>
        <taxon>Trebonia</taxon>
    </lineage>
</organism>
<dbReference type="RefSeq" id="WP_145851602.1">
    <property type="nucleotide sequence ID" value="NZ_RPFW01000001.1"/>
</dbReference>
<evidence type="ECO:0000313" key="3">
    <source>
        <dbReference type="Proteomes" id="UP000460272"/>
    </source>
</evidence>
<gene>
    <name evidence="2" type="ORF">EAS64_05725</name>
</gene>
<proteinExistence type="predicted"/>
<protein>
    <submittedName>
        <fullName evidence="2">Uncharacterized protein</fullName>
    </submittedName>
</protein>
<feature type="region of interest" description="Disordered" evidence="1">
    <location>
        <begin position="73"/>
        <end position="93"/>
    </location>
</feature>
<evidence type="ECO:0000313" key="2">
    <source>
        <dbReference type="EMBL" id="TVZ06846.1"/>
    </source>
</evidence>
<accession>A0A6P2C913</accession>
<keyword evidence="3" id="KW-1185">Reference proteome</keyword>